<dbReference type="AlphaFoldDB" id="A0A1F6BFU1"/>
<name>A0A1F6BFU1_9BACT</name>
<evidence type="ECO:0000313" key="1">
    <source>
        <dbReference type="EMBL" id="OGG35801.1"/>
    </source>
</evidence>
<dbReference type="EMBL" id="MFKE01000005">
    <property type="protein sequence ID" value="OGG35801.1"/>
    <property type="molecule type" value="Genomic_DNA"/>
</dbReference>
<comment type="caution">
    <text evidence="1">The sequence shown here is derived from an EMBL/GenBank/DDBJ whole genome shotgun (WGS) entry which is preliminary data.</text>
</comment>
<reference evidence="1 2" key="1">
    <citation type="journal article" date="2016" name="Nat. Commun.">
        <title>Thousands of microbial genomes shed light on interconnected biogeochemical processes in an aquifer system.</title>
        <authorList>
            <person name="Anantharaman K."/>
            <person name="Brown C.T."/>
            <person name="Hug L.A."/>
            <person name="Sharon I."/>
            <person name="Castelle C.J."/>
            <person name="Probst A.J."/>
            <person name="Thomas B.C."/>
            <person name="Singh A."/>
            <person name="Wilkins M.J."/>
            <person name="Karaoz U."/>
            <person name="Brodie E.L."/>
            <person name="Williams K.H."/>
            <person name="Hubbard S.S."/>
            <person name="Banfield J.F."/>
        </authorList>
    </citation>
    <scope>NUCLEOTIDE SEQUENCE [LARGE SCALE GENOMIC DNA]</scope>
</reference>
<sequence length="168" mass="19892">MGANLNSPDGCTNNNMNESQYLIEQVAMEIPRAGEISIPAWFQQIREWIMTNHDEERQVYEAPETHIRVPFYGTHKTDKKTQTILELQQHTKDKDYPQDHNYLSIVVEQGIFGNREWEQFVILEDNGKCRWFWRTNLHDPWQQLSQNRVPLYAIMSITNSFQIHTPTT</sequence>
<dbReference type="STRING" id="1798401.A2363_03700"/>
<gene>
    <name evidence="1" type="ORF">A2363_03700</name>
</gene>
<evidence type="ECO:0000313" key="2">
    <source>
        <dbReference type="Proteomes" id="UP000176186"/>
    </source>
</evidence>
<dbReference type="Proteomes" id="UP000176186">
    <property type="component" value="Unassembled WGS sequence"/>
</dbReference>
<organism evidence="1 2">
    <name type="scientific">Candidatus Gottesmanbacteria bacterium RIFOXYB1_FULL_47_11</name>
    <dbReference type="NCBI Taxonomy" id="1798401"/>
    <lineage>
        <taxon>Bacteria</taxon>
        <taxon>Candidatus Gottesmaniibacteriota</taxon>
    </lineage>
</organism>
<proteinExistence type="predicted"/>
<accession>A0A1F6BFU1</accession>
<protein>
    <submittedName>
        <fullName evidence="1">Uncharacterized protein</fullName>
    </submittedName>
</protein>